<gene>
    <name evidence="1" type="primary">sifB</name>
    <name evidence="1" type="ORF">G8B59_004596</name>
</gene>
<dbReference type="Pfam" id="PF06767">
    <property type="entry name" value="Sif"/>
    <property type="match status" value="1"/>
</dbReference>
<reference evidence="1" key="1">
    <citation type="journal article" date="2018" name="Genome Biol.">
        <title>SKESA: strategic k-mer extension for scrupulous assemblies.</title>
        <authorList>
            <person name="Souvorov A."/>
            <person name="Agarwala R."/>
            <person name="Lipman D.J."/>
        </authorList>
    </citation>
    <scope>NUCLEOTIDE SEQUENCE</scope>
    <source>
        <strain evidence="1">MA.GW_S04760-06</strain>
    </source>
</reference>
<name>A0A745ITD9_SALER</name>
<proteinExistence type="predicted"/>
<evidence type="ECO:0000313" key="1">
    <source>
        <dbReference type="EMBL" id="HAF3174994.1"/>
    </source>
</evidence>
<protein>
    <submittedName>
        <fullName evidence="1">SPI-2 type III secretion system effector SifB</fullName>
    </submittedName>
</protein>
<feature type="non-terminal residue" evidence="1">
    <location>
        <position position="1"/>
    </location>
</feature>
<accession>A0A745ITD9</accession>
<dbReference type="InterPro" id="IPR010637">
    <property type="entry name" value="Sif"/>
</dbReference>
<comment type="caution">
    <text evidence="1">The sequence shown here is derived from an EMBL/GenBank/DDBJ whole genome shotgun (WGS) entry which is preliminary data.</text>
</comment>
<reference evidence="1" key="2">
    <citation type="submission" date="2020-02" db="EMBL/GenBank/DDBJ databases">
        <authorList>
            <consortium name="NCBI Pathogen Detection Project"/>
        </authorList>
    </citation>
    <scope>NUCLEOTIDE SEQUENCE</scope>
    <source>
        <strain evidence="1">MA.GW_S04760-06</strain>
    </source>
</reference>
<dbReference type="AlphaFoldDB" id="A0A745ITD9"/>
<dbReference type="Gene3D" id="1.10.4120.20">
    <property type="match status" value="1"/>
</dbReference>
<sequence length="142" mass="15786">DLKNIEETLIAMAEKGNLCDWKEQERKAAISSRINLGIAQAGVTAIDDAIKNKIAAKVIENTNLTNAIFEPNHTQSSVTQLVYSCLFKNEILMNMLEENSSHDLLCLNDLAEYVALQVHNSLFSEDLSSLVETTKNEAHHQS</sequence>
<organism evidence="1">
    <name type="scientific">Salmonella enterica</name>
    <name type="common">Salmonella choleraesuis</name>
    <dbReference type="NCBI Taxonomy" id="28901"/>
    <lineage>
        <taxon>Bacteria</taxon>
        <taxon>Pseudomonadati</taxon>
        <taxon>Pseudomonadota</taxon>
        <taxon>Gammaproteobacteria</taxon>
        <taxon>Enterobacterales</taxon>
        <taxon>Enterobacteriaceae</taxon>
        <taxon>Salmonella</taxon>
    </lineage>
</organism>
<dbReference type="EMBL" id="DAAUTW010000031">
    <property type="protein sequence ID" value="HAF3174994.1"/>
    <property type="molecule type" value="Genomic_DNA"/>
</dbReference>